<dbReference type="Gene3D" id="3.40.50.2000">
    <property type="entry name" value="Glycogen Phosphorylase B"/>
    <property type="match status" value="1"/>
</dbReference>
<accession>A0A1I8BA69</accession>
<comment type="similarity">
    <text evidence="1">Belongs to the UDP-glycosyltransferase family.</text>
</comment>
<evidence type="ECO:0000256" key="4">
    <source>
        <dbReference type="ARBA" id="ARBA00022679"/>
    </source>
</evidence>
<protein>
    <recommendedName>
        <fullName evidence="2">glucuronosyltransferase</fullName>
        <ecNumber evidence="2">2.4.1.17</ecNumber>
    </recommendedName>
</protein>
<dbReference type="GO" id="GO:0015020">
    <property type="term" value="F:glucuronosyltransferase activity"/>
    <property type="evidence" value="ECO:0007669"/>
    <property type="project" value="UniProtKB-EC"/>
</dbReference>
<dbReference type="InterPro" id="IPR002213">
    <property type="entry name" value="UDP_glucos_trans"/>
</dbReference>
<dbReference type="WBParaSite" id="MhA1_Contig179.frz3.gene20">
    <property type="protein sequence ID" value="MhA1_Contig179.frz3.gene20"/>
    <property type="gene ID" value="MhA1_Contig179.frz3.gene20"/>
</dbReference>
<organism evidence="6 7">
    <name type="scientific">Meloidogyne hapla</name>
    <name type="common">Root-knot nematode worm</name>
    <dbReference type="NCBI Taxonomy" id="6305"/>
    <lineage>
        <taxon>Eukaryota</taxon>
        <taxon>Metazoa</taxon>
        <taxon>Ecdysozoa</taxon>
        <taxon>Nematoda</taxon>
        <taxon>Chromadorea</taxon>
        <taxon>Rhabditida</taxon>
        <taxon>Tylenchina</taxon>
        <taxon>Tylenchomorpha</taxon>
        <taxon>Tylenchoidea</taxon>
        <taxon>Meloidogynidae</taxon>
        <taxon>Meloidogyninae</taxon>
        <taxon>Meloidogyne</taxon>
    </lineage>
</organism>
<dbReference type="Proteomes" id="UP000095281">
    <property type="component" value="Unplaced"/>
</dbReference>
<evidence type="ECO:0000313" key="7">
    <source>
        <dbReference type="WBParaSite" id="MhA1_Contig179.frz3.gene20"/>
    </source>
</evidence>
<evidence type="ECO:0000313" key="6">
    <source>
        <dbReference type="Proteomes" id="UP000095281"/>
    </source>
</evidence>
<dbReference type="InterPro" id="IPR050271">
    <property type="entry name" value="UDP-glycosyltransferase"/>
</dbReference>
<proteinExistence type="inferred from homology"/>
<keyword evidence="6" id="KW-1185">Reference proteome</keyword>
<dbReference type="EC" id="2.4.1.17" evidence="2"/>
<evidence type="ECO:0000256" key="5">
    <source>
        <dbReference type="ARBA" id="ARBA00047475"/>
    </source>
</evidence>
<dbReference type="AlphaFoldDB" id="A0A1I8BA69"/>
<reference evidence="7" key="1">
    <citation type="submission" date="2016-11" db="UniProtKB">
        <authorList>
            <consortium name="WormBaseParasite"/>
        </authorList>
    </citation>
    <scope>IDENTIFICATION</scope>
</reference>
<sequence>MGGSFAVFDALGIKNTFDASASVFKPSYLQFLNFTGSPINFKKLHIPEFKTAKPGDWKIGAEIWIKGTERYNENQRNHVKANNLLAHDLRSTCNIFYNELFEEMKNEKFYVKKKPPRFDILFQNIRLHFFNQHPLGIFKTFPKHDKIVYIGGTHVEENKELNIKVKKVDDEHQCVVLVSFGTVLFSGGLEDEDIEIMLNEFKEYKNCLFKVRIEEHRLPFNYESISNLEVYETENLPDGMLPQKQILFTQSTKLFISHCGQHSLTEAMYAGVPLICIPNADDQLYNASIVEHLGIGIYVSLAFIDEDGNRKTNENFENDFSLALGELLSNNFDYYQKKSYELRNEILNYPPTTNNILKNNWMKEVFLEEIKKVIGE</sequence>
<dbReference type="Pfam" id="PF00201">
    <property type="entry name" value="UDPGT"/>
    <property type="match status" value="1"/>
</dbReference>
<evidence type="ECO:0000256" key="3">
    <source>
        <dbReference type="ARBA" id="ARBA00022676"/>
    </source>
</evidence>
<comment type="catalytic activity">
    <reaction evidence="5">
        <text>glucuronate acceptor + UDP-alpha-D-glucuronate = acceptor beta-D-glucuronoside + UDP + H(+)</text>
        <dbReference type="Rhea" id="RHEA:21032"/>
        <dbReference type="ChEBI" id="CHEBI:15378"/>
        <dbReference type="ChEBI" id="CHEBI:58052"/>
        <dbReference type="ChEBI" id="CHEBI:58223"/>
        <dbReference type="ChEBI" id="CHEBI:132367"/>
        <dbReference type="ChEBI" id="CHEBI:132368"/>
        <dbReference type="EC" id="2.4.1.17"/>
    </reaction>
</comment>
<dbReference type="SUPFAM" id="SSF53756">
    <property type="entry name" value="UDP-Glycosyltransferase/glycogen phosphorylase"/>
    <property type="match status" value="1"/>
</dbReference>
<dbReference type="PANTHER" id="PTHR48043">
    <property type="entry name" value="EG:EG0003.4 PROTEIN-RELATED"/>
    <property type="match status" value="1"/>
</dbReference>
<evidence type="ECO:0000256" key="2">
    <source>
        <dbReference type="ARBA" id="ARBA00012544"/>
    </source>
</evidence>
<evidence type="ECO:0000256" key="1">
    <source>
        <dbReference type="ARBA" id="ARBA00009995"/>
    </source>
</evidence>
<dbReference type="PANTHER" id="PTHR48043:SF145">
    <property type="entry name" value="FI06409P-RELATED"/>
    <property type="match status" value="1"/>
</dbReference>
<keyword evidence="4" id="KW-0808">Transferase</keyword>
<keyword evidence="3" id="KW-0328">Glycosyltransferase</keyword>
<name>A0A1I8BA69_MELHA</name>